<sequence length="217" mass="23930">MDGSKRGRGRPARIDRERIVQVALALQEDGRPLSMQAVADRLGVQRPALYHHVADRDALVALVAAARIEEAMDESWMPADGADWRTWLEAFARASRASLSELTEPAEYQLFVGSVGRRQLDQVEKLFAVLLRDGFAARTAGLAVTLVGELVHANVRSVLVLRQYDAEPHRASIASVVAQDSEAFPALRAVVAEGYDADVQFDFDLEAVLTALEHMRR</sequence>
<comment type="caution">
    <text evidence="6">The sequence shown here is derived from an EMBL/GenBank/DDBJ whole genome shotgun (WGS) entry which is preliminary data.</text>
</comment>
<keyword evidence="7" id="KW-1185">Reference proteome</keyword>
<keyword evidence="2 4" id="KW-0238">DNA-binding</keyword>
<dbReference type="SUPFAM" id="SSF48498">
    <property type="entry name" value="Tetracyclin repressor-like, C-terminal domain"/>
    <property type="match status" value="1"/>
</dbReference>
<feature type="DNA-binding region" description="H-T-H motif" evidence="4">
    <location>
        <begin position="34"/>
        <end position="53"/>
    </location>
</feature>
<dbReference type="Proteomes" id="UP001500466">
    <property type="component" value="Unassembled WGS sequence"/>
</dbReference>
<dbReference type="Pfam" id="PF02909">
    <property type="entry name" value="TetR_C_1"/>
    <property type="match status" value="1"/>
</dbReference>
<dbReference type="Gene3D" id="1.10.357.10">
    <property type="entry name" value="Tetracycline Repressor, domain 2"/>
    <property type="match status" value="1"/>
</dbReference>
<dbReference type="RefSeq" id="WP_345674885.1">
    <property type="nucleotide sequence ID" value="NZ_BAABHS010000005.1"/>
</dbReference>
<evidence type="ECO:0000256" key="1">
    <source>
        <dbReference type="ARBA" id="ARBA00023015"/>
    </source>
</evidence>
<proteinExistence type="predicted"/>
<dbReference type="PANTHER" id="PTHR30055:SF151">
    <property type="entry name" value="TRANSCRIPTIONAL REGULATORY PROTEIN"/>
    <property type="match status" value="1"/>
</dbReference>
<gene>
    <name evidence="6" type="ORF">GCM10023205_18890</name>
</gene>
<dbReference type="InterPro" id="IPR050109">
    <property type="entry name" value="HTH-type_TetR-like_transc_reg"/>
</dbReference>
<accession>A0ABP9GZ10</accession>
<protein>
    <submittedName>
        <fullName evidence="6">TetR/AcrR family transcriptional regulator C-terminal domain-containing protein</fullName>
    </submittedName>
</protein>
<dbReference type="InterPro" id="IPR036271">
    <property type="entry name" value="Tet_transcr_reg_TetR-rel_C_sf"/>
</dbReference>
<dbReference type="EMBL" id="BAABHS010000005">
    <property type="protein sequence ID" value="GAA4956808.1"/>
    <property type="molecule type" value="Genomic_DNA"/>
</dbReference>
<evidence type="ECO:0000259" key="5">
    <source>
        <dbReference type="PROSITE" id="PS50977"/>
    </source>
</evidence>
<keyword evidence="3" id="KW-0804">Transcription</keyword>
<feature type="domain" description="HTH tetR-type" evidence="5">
    <location>
        <begin position="13"/>
        <end position="71"/>
    </location>
</feature>
<name>A0ABP9GZ10_9ACTN</name>
<evidence type="ECO:0000313" key="7">
    <source>
        <dbReference type="Proteomes" id="UP001500466"/>
    </source>
</evidence>
<dbReference type="SUPFAM" id="SSF46689">
    <property type="entry name" value="Homeodomain-like"/>
    <property type="match status" value="1"/>
</dbReference>
<dbReference type="Pfam" id="PF00440">
    <property type="entry name" value="TetR_N"/>
    <property type="match status" value="1"/>
</dbReference>
<dbReference type="PROSITE" id="PS50977">
    <property type="entry name" value="HTH_TETR_2"/>
    <property type="match status" value="1"/>
</dbReference>
<dbReference type="InterPro" id="IPR001647">
    <property type="entry name" value="HTH_TetR"/>
</dbReference>
<organism evidence="6 7">
    <name type="scientific">Yinghuangia aomiensis</name>
    <dbReference type="NCBI Taxonomy" id="676205"/>
    <lineage>
        <taxon>Bacteria</taxon>
        <taxon>Bacillati</taxon>
        <taxon>Actinomycetota</taxon>
        <taxon>Actinomycetes</taxon>
        <taxon>Kitasatosporales</taxon>
        <taxon>Streptomycetaceae</taxon>
        <taxon>Yinghuangia</taxon>
    </lineage>
</organism>
<dbReference type="InterPro" id="IPR009057">
    <property type="entry name" value="Homeodomain-like_sf"/>
</dbReference>
<evidence type="ECO:0000313" key="6">
    <source>
        <dbReference type="EMBL" id="GAA4956808.1"/>
    </source>
</evidence>
<evidence type="ECO:0000256" key="2">
    <source>
        <dbReference type="ARBA" id="ARBA00023125"/>
    </source>
</evidence>
<keyword evidence="1" id="KW-0805">Transcription regulation</keyword>
<dbReference type="InterPro" id="IPR004111">
    <property type="entry name" value="Repressor_TetR_C"/>
</dbReference>
<dbReference type="PANTHER" id="PTHR30055">
    <property type="entry name" value="HTH-TYPE TRANSCRIPTIONAL REGULATOR RUTR"/>
    <property type="match status" value="1"/>
</dbReference>
<evidence type="ECO:0000256" key="4">
    <source>
        <dbReference type="PROSITE-ProRule" id="PRU00335"/>
    </source>
</evidence>
<evidence type="ECO:0000256" key="3">
    <source>
        <dbReference type="ARBA" id="ARBA00023163"/>
    </source>
</evidence>
<reference evidence="7" key="1">
    <citation type="journal article" date="2019" name="Int. J. Syst. Evol. Microbiol.">
        <title>The Global Catalogue of Microorganisms (GCM) 10K type strain sequencing project: providing services to taxonomists for standard genome sequencing and annotation.</title>
        <authorList>
            <consortium name="The Broad Institute Genomics Platform"/>
            <consortium name="The Broad Institute Genome Sequencing Center for Infectious Disease"/>
            <person name="Wu L."/>
            <person name="Ma J."/>
        </authorList>
    </citation>
    <scope>NUCLEOTIDE SEQUENCE [LARGE SCALE GENOMIC DNA]</scope>
    <source>
        <strain evidence="7">JCM 17986</strain>
    </source>
</reference>